<gene>
    <name evidence="4" type="ORF">EW026_g6210</name>
</gene>
<dbReference type="PANTHER" id="PTHR43377:SF2">
    <property type="entry name" value="BINDING ROSSMANN FOLD OXIDOREDUCTASE, PUTATIVE (AFU_ORTHOLOGUE AFUA_4G00560)-RELATED"/>
    <property type="match status" value="1"/>
</dbReference>
<proteinExistence type="inferred from homology"/>
<organism evidence="4 5">
    <name type="scientific">Hermanssonia centrifuga</name>
    <dbReference type="NCBI Taxonomy" id="98765"/>
    <lineage>
        <taxon>Eukaryota</taxon>
        <taxon>Fungi</taxon>
        <taxon>Dikarya</taxon>
        <taxon>Basidiomycota</taxon>
        <taxon>Agaricomycotina</taxon>
        <taxon>Agaricomycetes</taxon>
        <taxon>Polyporales</taxon>
        <taxon>Meruliaceae</taxon>
        <taxon>Hermanssonia</taxon>
    </lineage>
</organism>
<dbReference type="Proteomes" id="UP000309038">
    <property type="component" value="Unassembled WGS sequence"/>
</dbReference>
<evidence type="ECO:0000256" key="1">
    <source>
        <dbReference type="ARBA" id="ARBA00010928"/>
    </source>
</evidence>
<dbReference type="SUPFAM" id="SSF55347">
    <property type="entry name" value="Glyceraldehyde-3-phosphate dehydrogenase-like, C-terminal domain"/>
    <property type="match status" value="1"/>
</dbReference>
<comment type="similarity">
    <text evidence="1">Belongs to the Gfo/Idh/MocA family.</text>
</comment>
<dbReference type="InterPro" id="IPR051450">
    <property type="entry name" value="Gfo/Idh/MocA_Oxidoreductases"/>
</dbReference>
<dbReference type="Gene3D" id="3.30.360.10">
    <property type="entry name" value="Dihydrodipicolinate Reductase, domain 2"/>
    <property type="match status" value="1"/>
</dbReference>
<evidence type="ECO:0000313" key="4">
    <source>
        <dbReference type="EMBL" id="THG95449.1"/>
    </source>
</evidence>
<evidence type="ECO:0000259" key="2">
    <source>
        <dbReference type="Pfam" id="PF01408"/>
    </source>
</evidence>
<protein>
    <submittedName>
        <fullName evidence="4">Uncharacterized protein</fullName>
    </submittedName>
</protein>
<comment type="caution">
    <text evidence="4">The sequence shown here is derived from an EMBL/GenBank/DDBJ whole genome shotgun (WGS) entry which is preliminary data.</text>
</comment>
<dbReference type="Pfam" id="PF01408">
    <property type="entry name" value="GFO_IDH_MocA"/>
    <property type="match status" value="1"/>
</dbReference>
<dbReference type="InterPro" id="IPR036291">
    <property type="entry name" value="NAD(P)-bd_dom_sf"/>
</dbReference>
<dbReference type="GO" id="GO:0000166">
    <property type="term" value="F:nucleotide binding"/>
    <property type="evidence" value="ECO:0007669"/>
    <property type="project" value="InterPro"/>
</dbReference>
<dbReference type="SUPFAM" id="SSF51735">
    <property type="entry name" value="NAD(P)-binding Rossmann-fold domains"/>
    <property type="match status" value="1"/>
</dbReference>
<sequence length="408" mass="45293">MATSTKPLGGRTAIVGTGSRAAMFVRGIVERPNSRVVAICEPNEVRATYYNKLLQELGALPVPVYKPEGYVDMLTKEKVETVVVTCIDALHDLYIVPALEAGVNVLTEKPMTTDVEKCRRILETVNRTGQHITVTFNYRRWHRQKTNSGGLMVHKSGHHFDLVNWWLNAEPETVAAMGKLAFYGDENGKRHGWARDYERARGAKEAKDDPFAIDLESDETLKSIYADAEKEDGYYRDQNVFAPGIGIEDDMALLVRYNTGVTMTYHLTAYSPWEGYRVMFNGDQGRLELEVVESQFREVTDPQLTGGQIHGKAALPNPGEATIKLHNLWQEPEFLPIKMEHGSHGGGDRRMLSVLFGPLPGEQVDTGDASKQGATERDGALALAVGLLANESFKTGAFCHVRDLAFPL</sequence>
<keyword evidence="5" id="KW-1185">Reference proteome</keyword>
<dbReference type="EMBL" id="SGPJ01000320">
    <property type="protein sequence ID" value="THG95449.1"/>
    <property type="molecule type" value="Genomic_DNA"/>
</dbReference>
<evidence type="ECO:0000259" key="3">
    <source>
        <dbReference type="Pfam" id="PF22725"/>
    </source>
</evidence>
<accession>A0A4S4KG49</accession>
<dbReference type="AlphaFoldDB" id="A0A4S4KG49"/>
<dbReference type="InterPro" id="IPR055170">
    <property type="entry name" value="GFO_IDH_MocA-like_dom"/>
</dbReference>
<feature type="domain" description="GFO/IDH/MocA-like oxidoreductase" evidence="3">
    <location>
        <begin position="139"/>
        <end position="288"/>
    </location>
</feature>
<reference evidence="4 5" key="1">
    <citation type="submission" date="2019-02" db="EMBL/GenBank/DDBJ databases">
        <title>Genome sequencing of the rare red list fungi Phlebia centrifuga.</title>
        <authorList>
            <person name="Buettner E."/>
            <person name="Kellner H."/>
        </authorList>
    </citation>
    <scope>NUCLEOTIDE SEQUENCE [LARGE SCALE GENOMIC DNA]</scope>
    <source>
        <strain evidence="4 5">DSM 108282</strain>
    </source>
</reference>
<name>A0A4S4KG49_9APHY</name>
<dbReference type="Gene3D" id="3.40.50.720">
    <property type="entry name" value="NAD(P)-binding Rossmann-like Domain"/>
    <property type="match status" value="1"/>
</dbReference>
<dbReference type="PANTHER" id="PTHR43377">
    <property type="entry name" value="BILIVERDIN REDUCTASE A"/>
    <property type="match status" value="1"/>
</dbReference>
<evidence type="ECO:0000313" key="5">
    <source>
        <dbReference type="Proteomes" id="UP000309038"/>
    </source>
</evidence>
<feature type="domain" description="Gfo/Idh/MocA-like oxidoreductase N-terminal" evidence="2">
    <location>
        <begin position="11"/>
        <end position="135"/>
    </location>
</feature>
<dbReference type="InterPro" id="IPR000683">
    <property type="entry name" value="Gfo/Idh/MocA-like_OxRdtase_N"/>
</dbReference>
<dbReference type="Pfam" id="PF22725">
    <property type="entry name" value="GFO_IDH_MocA_C3"/>
    <property type="match status" value="1"/>
</dbReference>